<evidence type="ECO:0008006" key="5">
    <source>
        <dbReference type="Google" id="ProtNLM"/>
    </source>
</evidence>
<protein>
    <recommendedName>
        <fullName evidence="5">Secreted protein</fullName>
    </recommendedName>
</protein>
<keyword evidence="2" id="KW-0732">Signal</keyword>
<feature type="region of interest" description="Disordered" evidence="1">
    <location>
        <begin position="51"/>
        <end position="78"/>
    </location>
</feature>
<dbReference type="RefSeq" id="WP_184570816.1">
    <property type="nucleotide sequence ID" value="NZ_JACHJL010000003.1"/>
</dbReference>
<evidence type="ECO:0000313" key="3">
    <source>
        <dbReference type="EMBL" id="MBB5934846.1"/>
    </source>
</evidence>
<feature type="chain" id="PRO_5030777251" description="Secreted protein" evidence="2">
    <location>
        <begin position="29"/>
        <end position="78"/>
    </location>
</feature>
<evidence type="ECO:0000256" key="2">
    <source>
        <dbReference type="SAM" id="SignalP"/>
    </source>
</evidence>
<proteinExistence type="predicted"/>
<reference evidence="3 4" key="1">
    <citation type="submission" date="2020-08" db="EMBL/GenBank/DDBJ databases">
        <title>Genomic Encyclopedia of Type Strains, Phase III (KMG-III): the genomes of soil and plant-associated and newly described type strains.</title>
        <authorList>
            <person name="Whitman W."/>
        </authorList>
    </citation>
    <scope>NUCLEOTIDE SEQUENCE [LARGE SCALE GENOMIC DNA]</scope>
    <source>
        <strain evidence="3 4">CECT 8305</strain>
    </source>
</reference>
<gene>
    <name evidence="3" type="ORF">FHS42_001893</name>
</gene>
<comment type="caution">
    <text evidence="3">The sequence shown here is derived from an EMBL/GenBank/DDBJ whole genome shotgun (WGS) entry which is preliminary data.</text>
</comment>
<organism evidence="3 4">
    <name type="scientific">Streptomyces zagrosensis</name>
    <dbReference type="NCBI Taxonomy" id="1042984"/>
    <lineage>
        <taxon>Bacteria</taxon>
        <taxon>Bacillati</taxon>
        <taxon>Actinomycetota</taxon>
        <taxon>Actinomycetes</taxon>
        <taxon>Kitasatosporales</taxon>
        <taxon>Streptomycetaceae</taxon>
        <taxon>Streptomyces</taxon>
    </lineage>
</organism>
<sequence>MKQGMIKTLTVAAVCVAFAATAAGTASAAETGRETITKPIGEATALLSKAAAAQKTEKTAPPANTNGLRNLLGGASRR</sequence>
<dbReference type="Proteomes" id="UP000588098">
    <property type="component" value="Unassembled WGS sequence"/>
</dbReference>
<feature type="signal peptide" evidence="2">
    <location>
        <begin position="1"/>
        <end position="28"/>
    </location>
</feature>
<evidence type="ECO:0000313" key="4">
    <source>
        <dbReference type="Proteomes" id="UP000588098"/>
    </source>
</evidence>
<name>A0A7W9UXZ4_9ACTN</name>
<dbReference type="EMBL" id="JACHJL010000003">
    <property type="protein sequence ID" value="MBB5934846.1"/>
    <property type="molecule type" value="Genomic_DNA"/>
</dbReference>
<accession>A0A7W9UXZ4</accession>
<evidence type="ECO:0000256" key="1">
    <source>
        <dbReference type="SAM" id="MobiDB-lite"/>
    </source>
</evidence>
<keyword evidence="4" id="KW-1185">Reference proteome</keyword>
<dbReference type="AlphaFoldDB" id="A0A7W9UXZ4"/>
<feature type="compositionally biased region" description="Low complexity" evidence="1">
    <location>
        <begin position="51"/>
        <end position="63"/>
    </location>
</feature>